<dbReference type="GO" id="GO:0042973">
    <property type="term" value="F:glucan endo-1,3-beta-D-glucosidase activity"/>
    <property type="evidence" value="ECO:0007669"/>
    <property type="project" value="TreeGrafter"/>
</dbReference>
<dbReference type="RefSeq" id="XP_016248182.1">
    <property type="nucleotide sequence ID" value="XM_016394763.1"/>
</dbReference>
<dbReference type="GO" id="GO:0009277">
    <property type="term" value="C:fungal-type cell wall"/>
    <property type="evidence" value="ECO:0007669"/>
    <property type="project" value="TreeGrafter"/>
</dbReference>
<feature type="compositionally biased region" description="Low complexity" evidence="4">
    <location>
        <begin position="102"/>
        <end position="152"/>
    </location>
</feature>
<evidence type="ECO:0000313" key="7">
    <source>
        <dbReference type="Proteomes" id="UP000054466"/>
    </source>
</evidence>
<dbReference type="InterPro" id="IPR017853">
    <property type="entry name" value="GH"/>
</dbReference>
<evidence type="ECO:0000256" key="1">
    <source>
        <dbReference type="ARBA" id="ARBA00004196"/>
    </source>
</evidence>
<keyword evidence="7" id="KW-1185">Reference proteome</keyword>
<feature type="chain" id="PRO_5002237749" evidence="5">
    <location>
        <begin position="19"/>
        <end position="440"/>
    </location>
</feature>
<organism evidence="6 7">
    <name type="scientific">Cladophialophora immunda</name>
    <dbReference type="NCBI Taxonomy" id="569365"/>
    <lineage>
        <taxon>Eukaryota</taxon>
        <taxon>Fungi</taxon>
        <taxon>Dikarya</taxon>
        <taxon>Ascomycota</taxon>
        <taxon>Pezizomycotina</taxon>
        <taxon>Eurotiomycetes</taxon>
        <taxon>Chaetothyriomycetidae</taxon>
        <taxon>Chaetothyriales</taxon>
        <taxon>Herpotrichiellaceae</taxon>
        <taxon>Cladophialophora</taxon>
    </lineage>
</organism>
<keyword evidence="5" id="KW-0732">Signal</keyword>
<evidence type="ECO:0000256" key="5">
    <source>
        <dbReference type="SAM" id="SignalP"/>
    </source>
</evidence>
<accession>A0A0D1ZJ35</accession>
<protein>
    <submittedName>
        <fullName evidence="6">Uncharacterized protein</fullName>
    </submittedName>
</protein>
<dbReference type="SUPFAM" id="SSF51445">
    <property type="entry name" value="(Trans)glycosidases"/>
    <property type="match status" value="1"/>
</dbReference>
<dbReference type="STRING" id="569365.A0A0D1ZJ35"/>
<dbReference type="EMBL" id="KN847043">
    <property type="protein sequence ID" value="KIW27966.1"/>
    <property type="molecule type" value="Genomic_DNA"/>
</dbReference>
<dbReference type="OrthoDB" id="941679at2759"/>
<feature type="signal peptide" evidence="5">
    <location>
        <begin position="1"/>
        <end position="18"/>
    </location>
</feature>
<gene>
    <name evidence="6" type="ORF">PV07_07659</name>
</gene>
<sequence length="440" mass="44598">MRATVLSLAALCAPVVLAVPHGGNRRHQHPARHHVETDLATVTDVVTVTANNAVVWVDQYNNVLSTEYRNHPTPTIVASHPAATPAVVPTAYAPSPAPAPPSQVESASESSAAAPVSTPEPAPVVSAASSSSQVSDSSPPPVVSVVQPSPTSDAPSAEKSIAAAVDNGNSNRGAKGGANPGANAAGGGYGICYELIGSNGCKDQGTMDSEFGFLASQGYTKLRFYDIGCDLSVATAAAASQGLQVMLGLNTIGNVAGDLGTLVGMIKGNWGPVDTVVIGNEVVNSGGSAADVVAALAVARPILQAAGFTKNIVAVDTFTAHQNNPQICQASDFCAVNAHAFFDPNTSAGNAGTFVETVIGPISQKANGKQVIVTESGWPYEGSPNGQAVPSPANQQTAISALKSAFSSNPGGLFLFQAYDASYKAPGAFGVEQYFGIYGH</sequence>
<dbReference type="HOGENOM" id="CLU_027285_1_1_1"/>
<reference evidence="6 7" key="1">
    <citation type="submission" date="2015-01" db="EMBL/GenBank/DDBJ databases">
        <title>The Genome Sequence of Cladophialophora immunda CBS83496.</title>
        <authorList>
            <consortium name="The Broad Institute Genomics Platform"/>
            <person name="Cuomo C."/>
            <person name="de Hoog S."/>
            <person name="Gorbushina A."/>
            <person name="Stielow B."/>
            <person name="Teixiera M."/>
            <person name="Abouelleil A."/>
            <person name="Chapman S.B."/>
            <person name="Priest M."/>
            <person name="Young S.K."/>
            <person name="Wortman J."/>
            <person name="Nusbaum C."/>
            <person name="Birren B."/>
        </authorList>
    </citation>
    <scope>NUCLEOTIDE SEQUENCE [LARGE SCALE GENOMIC DNA]</scope>
    <source>
        <strain evidence="6 7">CBS 83496</strain>
    </source>
</reference>
<name>A0A0D1ZJ35_9EURO</name>
<dbReference type="GeneID" id="27346853"/>
<evidence type="ECO:0000256" key="3">
    <source>
        <dbReference type="ARBA" id="ARBA00022801"/>
    </source>
</evidence>
<comment type="subcellular location">
    <subcellularLocation>
        <location evidence="1">Cell envelope</location>
    </subcellularLocation>
</comment>
<proteinExistence type="inferred from homology"/>
<comment type="similarity">
    <text evidence="2">Belongs to the glycosyl hydrolase 17 family.</text>
</comment>
<dbReference type="GO" id="GO:0071555">
    <property type="term" value="P:cell wall organization"/>
    <property type="evidence" value="ECO:0007669"/>
    <property type="project" value="TreeGrafter"/>
</dbReference>
<dbReference type="GO" id="GO:0009986">
    <property type="term" value="C:cell surface"/>
    <property type="evidence" value="ECO:0007669"/>
    <property type="project" value="TreeGrafter"/>
</dbReference>
<dbReference type="Gene3D" id="3.20.20.80">
    <property type="entry name" value="Glycosidases"/>
    <property type="match status" value="1"/>
</dbReference>
<evidence type="ECO:0000313" key="6">
    <source>
        <dbReference type="EMBL" id="KIW27966.1"/>
    </source>
</evidence>
<keyword evidence="3" id="KW-0378">Hydrolase</keyword>
<dbReference type="VEuPathDB" id="FungiDB:PV07_07659"/>
<dbReference type="GO" id="GO:0005576">
    <property type="term" value="C:extracellular region"/>
    <property type="evidence" value="ECO:0007669"/>
    <property type="project" value="TreeGrafter"/>
</dbReference>
<dbReference type="AlphaFoldDB" id="A0A0D1ZJ35"/>
<feature type="region of interest" description="Disordered" evidence="4">
    <location>
        <begin position="93"/>
        <end position="159"/>
    </location>
</feature>
<dbReference type="PANTHER" id="PTHR16631:SF14">
    <property type="entry name" value="FAMILY 17 GLUCOSIDASE SCW10-RELATED"/>
    <property type="match status" value="1"/>
</dbReference>
<evidence type="ECO:0000256" key="2">
    <source>
        <dbReference type="ARBA" id="ARBA00008773"/>
    </source>
</evidence>
<dbReference type="InterPro" id="IPR050732">
    <property type="entry name" value="Beta-glucan_modifiers"/>
</dbReference>
<dbReference type="Proteomes" id="UP000054466">
    <property type="component" value="Unassembled WGS sequence"/>
</dbReference>
<dbReference type="PANTHER" id="PTHR16631">
    <property type="entry name" value="GLUCAN 1,3-BETA-GLUCOSIDASE"/>
    <property type="match status" value="1"/>
</dbReference>
<evidence type="ECO:0000256" key="4">
    <source>
        <dbReference type="SAM" id="MobiDB-lite"/>
    </source>
</evidence>